<dbReference type="EMBL" id="FOZK01000001">
    <property type="protein sequence ID" value="SFR87409.1"/>
    <property type="molecule type" value="Genomic_DNA"/>
</dbReference>
<gene>
    <name evidence="2" type="ORF">SAMN05216559_0351</name>
</gene>
<dbReference type="InterPro" id="IPR036061">
    <property type="entry name" value="CheW-like_dom_sf"/>
</dbReference>
<protein>
    <submittedName>
        <fullName evidence="2">Purine-binding chemotaxis protein CheW</fullName>
    </submittedName>
</protein>
<name>A0A1I6K864_9EURY</name>
<dbReference type="SMART" id="SM00260">
    <property type="entry name" value="CheW"/>
    <property type="match status" value="1"/>
</dbReference>
<dbReference type="OrthoDB" id="115049at2157"/>
<dbReference type="Gene3D" id="2.40.50.180">
    <property type="entry name" value="CheA-289, Domain 4"/>
    <property type="match status" value="1"/>
</dbReference>
<reference evidence="2 3" key="1">
    <citation type="submission" date="2016-10" db="EMBL/GenBank/DDBJ databases">
        <authorList>
            <person name="de Groot N.N."/>
        </authorList>
    </citation>
    <scope>NUCLEOTIDE SEQUENCE [LARGE SCALE GENOMIC DNA]</scope>
    <source>
        <strain evidence="2 3">CGMCC 1.10457</strain>
    </source>
</reference>
<feature type="domain" description="CheW-like" evidence="1">
    <location>
        <begin position="8"/>
        <end position="141"/>
    </location>
</feature>
<keyword evidence="3" id="KW-1185">Reference proteome</keyword>
<dbReference type="InterPro" id="IPR039315">
    <property type="entry name" value="CheW"/>
</dbReference>
<sequence length="141" mass="15266">MATAQDSQTQKIEFTLGGQMYCVDVRYVTEVANVRDITPIPGASAHVKGMMDLRGRTTSIIDPKIVFDIEDTGDAESILVFDPAEVDDGAVGWIVNEVTQVAEIDETEVGDALAGSNDAVRGILHRDDEFVIWVDPNGISL</sequence>
<dbReference type="SUPFAM" id="SSF50341">
    <property type="entry name" value="CheW-like"/>
    <property type="match status" value="1"/>
</dbReference>
<evidence type="ECO:0000259" key="1">
    <source>
        <dbReference type="PROSITE" id="PS50851"/>
    </source>
</evidence>
<accession>A0A1I6K864</accession>
<dbReference type="InterPro" id="IPR002545">
    <property type="entry name" value="CheW-lke_dom"/>
</dbReference>
<dbReference type="Pfam" id="PF01584">
    <property type="entry name" value="CheW"/>
    <property type="match status" value="1"/>
</dbReference>
<dbReference type="GO" id="GO:0006935">
    <property type="term" value="P:chemotaxis"/>
    <property type="evidence" value="ECO:0007669"/>
    <property type="project" value="InterPro"/>
</dbReference>
<proteinExistence type="predicted"/>
<dbReference type="PANTHER" id="PTHR22617">
    <property type="entry name" value="CHEMOTAXIS SENSOR HISTIDINE KINASE-RELATED"/>
    <property type="match status" value="1"/>
</dbReference>
<dbReference type="AlphaFoldDB" id="A0A1I6K864"/>
<dbReference type="Gene3D" id="2.30.30.40">
    <property type="entry name" value="SH3 Domains"/>
    <property type="match status" value="1"/>
</dbReference>
<evidence type="ECO:0000313" key="2">
    <source>
        <dbReference type="EMBL" id="SFR87409.1"/>
    </source>
</evidence>
<organism evidence="2 3">
    <name type="scientific">Halomicrobium zhouii</name>
    <dbReference type="NCBI Taxonomy" id="767519"/>
    <lineage>
        <taxon>Archaea</taxon>
        <taxon>Methanobacteriati</taxon>
        <taxon>Methanobacteriota</taxon>
        <taxon>Stenosarchaea group</taxon>
        <taxon>Halobacteria</taxon>
        <taxon>Halobacteriales</taxon>
        <taxon>Haloarculaceae</taxon>
        <taxon>Halomicrobium</taxon>
    </lineage>
</organism>
<dbReference type="PANTHER" id="PTHR22617:SF23">
    <property type="entry name" value="CHEMOTAXIS PROTEIN CHEW"/>
    <property type="match status" value="1"/>
</dbReference>
<dbReference type="Proteomes" id="UP000199062">
    <property type="component" value="Unassembled WGS sequence"/>
</dbReference>
<dbReference type="GO" id="GO:0005829">
    <property type="term" value="C:cytosol"/>
    <property type="evidence" value="ECO:0007669"/>
    <property type="project" value="TreeGrafter"/>
</dbReference>
<dbReference type="GO" id="GO:0007165">
    <property type="term" value="P:signal transduction"/>
    <property type="evidence" value="ECO:0007669"/>
    <property type="project" value="InterPro"/>
</dbReference>
<dbReference type="RefSeq" id="WP_089815505.1">
    <property type="nucleotide sequence ID" value="NZ_FOZK01000001.1"/>
</dbReference>
<dbReference type="PROSITE" id="PS50851">
    <property type="entry name" value="CHEW"/>
    <property type="match status" value="1"/>
</dbReference>
<dbReference type="STRING" id="767519.SAMN05216559_0351"/>
<evidence type="ECO:0000313" key="3">
    <source>
        <dbReference type="Proteomes" id="UP000199062"/>
    </source>
</evidence>